<sequence length="329" mass="36752">MTLLENTSDGSPIDQNKGKDEGLNRDSRMRMTAQLSGNGTLSVLRAACSSAGMEADGAQKVRFGAGTGYQLPSGVVVRISHPDHRPEARREIQAARWLTTSGVAALRTLPDVRQPLEIQGRTVTFWQVPPLYQHGALDHMAQALLRLHSLAPPTTFPLGQLQPFRGIAELIDTAELTTGDDRRWLREHLAELRGRWADLPSGMQWCVIHGEAWGREFAATVDHDVLMLNLENLSIGPPEWDLIPTAIAYASLGWITSAQYARFCDTYHLDVLRWPGFFLLRDIVELRMTMDAVRAAVADPIHLHQARWRLACIRGDEGPRQWPGWAPLH</sequence>
<protein>
    <submittedName>
        <fullName evidence="2">Aminoglycoside phosphotransferase</fullName>
    </submittedName>
</protein>
<feature type="compositionally biased region" description="Basic and acidic residues" evidence="1">
    <location>
        <begin position="16"/>
        <end position="26"/>
    </location>
</feature>
<feature type="compositionally biased region" description="Polar residues" evidence="1">
    <location>
        <begin position="1"/>
        <end position="14"/>
    </location>
</feature>
<dbReference type="SUPFAM" id="SSF56112">
    <property type="entry name" value="Protein kinase-like (PK-like)"/>
    <property type="match status" value="1"/>
</dbReference>
<gene>
    <name evidence="2" type="ORF">C5E45_22385</name>
</gene>
<evidence type="ECO:0000313" key="2">
    <source>
        <dbReference type="EMBL" id="PPJ36144.1"/>
    </source>
</evidence>
<feature type="region of interest" description="Disordered" evidence="1">
    <location>
        <begin position="1"/>
        <end position="26"/>
    </location>
</feature>
<name>A0A2S6ALP4_9NOCA</name>
<keyword evidence="2" id="KW-0808">Transferase</keyword>
<comment type="caution">
    <text evidence="2">The sequence shown here is derived from an EMBL/GenBank/DDBJ whole genome shotgun (WGS) entry which is preliminary data.</text>
</comment>
<accession>A0A2S6ALP4</accession>
<dbReference type="Proteomes" id="UP000239874">
    <property type="component" value="Unassembled WGS sequence"/>
</dbReference>
<evidence type="ECO:0000313" key="3">
    <source>
        <dbReference type="Proteomes" id="UP000239874"/>
    </source>
</evidence>
<reference evidence="2 3" key="1">
    <citation type="submission" date="2018-02" db="EMBL/GenBank/DDBJ databases">
        <title>8 Nocardia nova and 1 Nocardia cyriacigeorgica strain used for evolution to TMP-SMX.</title>
        <authorList>
            <person name="Mehta H."/>
            <person name="Weng J."/>
            <person name="Shamoo Y."/>
        </authorList>
    </citation>
    <scope>NUCLEOTIDE SEQUENCE [LARGE SCALE GENOMIC DNA]</scope>
    <source>
        <strain evidence="2 3">MDA3139</strain>
    </source>
</reference>
<dbReference type="AlphaFoldDB" id="A0A2S6ALP4"/>
<dbReference type="InterPro" id="IPR011009">
    <property type="entry name" value="Kinase-like_dom_sf"/>
</dbReference>
<dbReference type="EMBL" id="PSZC01000016">
    <property type="protein sequence ID" value="PPJ36144.1"/>
    <property type="molecule type" value="Genomic_DNA"/>
</dbReference>
<proteinExistence type="predicted"/>
<dbReference type="GO" id="GO:0016740">
    <property type="term" value="F:transferase activity"/>
    <property type="evidence" value="ECO:0007669"/>
    <property type="project" value="UniProtKB-KW"/>
</dbReference>
<organism evidence="2 3">
    <name type="scientific">Nocardia nova</name>
    <dbReference type="NCBI Taxonomy" id="37330"/>
    <lineage>
        <taxon>Bacteria</taxon>
        <taxon>Bacillati</taxon>
        <taxon>Actinomycetota</taxon>
        <taxon>Actinomycetes</taxon>
        <taxon>Mycobacteriales</taxon>
        <taxon>Nocardiaceae</taxon>
        <taxon>Nocardia</taxon>
    </lineage>
</organism>
<evidence type="ECO:0000256" key="1">
    <source>
        <dbReference type="SAM" id="MobiDB-lite"/>
    </source>
</evidence>